<gene>
    <name evidence="1" type="ORF">CP967_32750</name>
</gene>
<dbReference type="Proteomes" id="UP000326178">
    <property type="component" value="Chromosome"/>
</dbReference>
<dbReference type="KEGG" id="snk:CP967_32750"/>
<proteinExistence type="predicted"/>
<dbReference type="OrthoDB" id="3854813at2"/>
<protein>
    <submittedName>
        <fullName evidence="1">Uncharacterized protein</fullName>
    </submittedName>
</protein>
<keyword evidence="2" id="KW-1185">Reference proteome</keyword>
<name>A0A5J6FIF4_9ACTN</name>
<evidence type="ECO:0000313" key="1">
    <source>
        <dbReference type="EMBL" id="QEU76112.1"/>
    </source>
</evidence>
<dbReference type="EMBL" id="CP023702">
    <property type="protein sequence ID" value="QEU76112.1"/>
    <property type="molecule type" value="Genomic_DNA"/>
</dbReference>
<dbReference type="AlphaFoldDB" id="A0A5J6FIF4"/>
<reference evidence="1 2" key="1">
    <citation type="submission" date="2017-09" db="EMBL/GenBank/DDBJ databases">
        <authorList>
            <person name="Lee N."/>
            <person name="Cho B.-K."/>
        </authorList>
    </citation>
    <scope>NUCLEOTIDE SEQUENCE [LARGE SCALE GENOMIC DNA]</scope>
    <source>
        <strain evidence="1 2">ATCC 12769</strain>
    </source>
</reference>
<accession>A0A5J6FIF4</accession>
<dbReference type="InterPro" id="IPR046263">
    <property type="entry name" value="DUF6296"/>
</dbReference>
<dbReference type="RefSeq" id="WP_150491428.1">
    <property type="nucleotide sequence ID" value="NZ_BMUV01000012.1"/>
</dbReference>
<organism evidence="1 2">
    <name type="scientific">Streptomyces nitrosporeus</name>
    <dbReference type="NCBI Taxonomy" id="28894"/>
    <lineage>
        <taxon>Bacteria</taxon>
        <taxon>Bacillati</taxon>
        <taxon>Actinomycetota</taxon>
        <taxon>Actinomycetes</taxon>
        <taxon>Kitasatosporales</taxon>
        <taxon>Streptomycetaceae</taxon>
        <taxon>Streptomyces</taxon>
    </lineage>
</organism>
<dbReference type="Pfam" id="PF19813">
    <property type="entry name" value="DUF6296"/>
    <property type="match status" value="1"/>
</dbReference>
<evidence type="ECO:0000313" key="2">
    <source>
        <dbReference type="Proteomes" id="UP000326178"/>
    </source>
</evidence>
<sequence length="83" mass="8746">MDYPESYELIFRTAGAEDDAVVVRLTSASGAGGYPVYEDETGIVRAEISERGEVRMLASGGHQAPRVPLLARPLAPGSGPQAD</sequence>